<dbReference type="Pfam" id="PF00420">
    <property type="entry name" value="Oxidored_q2"/>
    <property type="match status" value="1"/>
</dbReference>
<sequence length="115" mass="12499">MQIETALLVGLLFAVSVYLLLHKSFVRILFGFVTLTNATNLFLISMSGDPDGKRAPILAEGSGPIVDPLPQALVLTAIVIGFGLTIYLIMLLYRIFLDAKTTDASKLFLPEADDE</sequence>
<reference evidence="9" key="1">
    <citation type="journal article" date="2017" name="Genome Announc.">
        <title>Draft Genome Sequence of Terrimicrobium sacchariphilum NM-5T, a Facultative Anaerobic Soil Bacterium of the Class Spartobacteria.</title>
        <authorList>
            <person name="Qiu Y.L."/>
            <person name="Tourlousse D.M."/>
            <person name="Matsuura N."/>
            <person name="Ohashi A."/>
            <person name="Sekiguchi Y."/>
        </authorList>
    </citation>
    <scope>NUCLEOTIDE SEQUENCE [LARGE SCALE GENOMIC DNA]</scope>
    <source>
        <strain evidence="9">NM-5</strain>
    </source>
</reference>
<comment type="subcellular location">
    <subcellularLocation>
        <location evidence="1">Cell membrane</location>
        <topology evidence="1">Multi-pass membrane protein</topology>
    </subcellularLocation>
</comment>
<keyword evidence="5 7" id="KW-1133">Transmembrane helix</keyword>
<dbReference type="PANTHER" id="PTHR34583">
    <property type="entry name" value="ANTIPORTER SUBUNIT MNHC2-RELATED"/>
    <property type="match status" value="1"/>
</dbReference>
<gene>
    <name evidence="8" type="ORF">TSACC_22045</name>
</gene>
<dbReference type="AlphaFoldDB" id="A0A146GAH6"/>
<dbReference type="Gene3D" id="1.10.287.3510">
    <property type="match status" value="1"/>
</dbReference>
<dbReference type="InterPro" id="IPR050601">
    <property type="entry name" value="CPA3_antiporter_subunitC"/>
</dbReference>
<protein>
    <submittedName>
        <fullName evidence="8">Multicomponent Na+:H+ antiporter subunit C</fullName>
    </submittedName>
</protein>
<feature type="transmembrane region" description="Helical" evidence="7">
    <location>
        <begin position="28"/>
        <end position="46"/>
    </location>
</feature>
<evidence type="ECO:0000256" key="4">
    <source>
        <dbReference type="ARBA" id="ARBA00022692"/>
    </source>
</evidence>
<proteinExistence type="inferred from homology"/>
<evidence type="ECO:0000313" key="8">
    <source>
        <dbReference type="EMBL" id="GAT33628.1"/>
    </source>
</evidence>
<comment type="similarity">
    <text evidence="2">Belongs to the CPA3 antiporters (TC 2.A.63) subunit C family.</text>
</comment>
<name>A0A146GAH6_TERSA</name>
<feature type="transmembrane region" description="Helical" evidence="7">
    <location>
        <begin position="72"/>
        <end position="96"/>
    </location>
</feature>
<keyword evidence="3" id="KW-1003">Cell membrane</keyword>
<evidence type="ECO:0000256" key="6">
    <source>
        <dbReference type="ARBA" id="ARBA00023136"/>
    </source>
</evidence>
<dbReference type="RefSeq" id="WP_075079340.1">
    <property type="nucleotide sequence ID" value="NZ_BDCO01000002.1"/>
</dbReference>
<keyword evidence="6 7" id="KW-0472">Membrane</keyword>
<feature type="transmembrane region" description="Helical" evidence="7">
    <location>
        <begin position="6"/>
        <end position="21"/>
    </location>
</feature>
<accession>A0A146GAH6</accession>
<dbReference type="EMBL" id="BDCO01000002">
    <property type="protein sequence ID" value="GAT33628.1"/>
    <property type="molecule type" value="Genomic_DNA"/>
</dbReference>
<dbReference type="GO" id="GO:0005886">
    <property type="term" value="C:plasma membrane"/>
    <property type="evidence" value="ECO:0007669"/>
    <property type="project" value="UniProtKB-SubCell"/>
</dbReference>
<keyword evidence="4 7" id="KW-0812">Transmembrane</keyword>
<evidence type="ECO:0000256" key="2">
    <source>
        <dbReference type="ARBA" id="ARBA00010388"/>
    </source>
</evidence>
<dbReference type="Proteomes" id="UP000076023">
    <property type="component" value="Unassembled WGS sequence"/>
</dbReference>
<evidence type="ECO:0000256" key="1">
    <source>
        <dbReference type="ARBA" id="ARBA00004651"/>
    </source>
</evidence>
<dbReference type="PANTHER" id="PTHR34583:SF2">
    <property type="entry name" value="ANTIPORTER SUBUNIT MNHC2-RELATED"/>
    <property type="match status" value="1"/>
</dbReference>
<evidence type="ECO:0000256" key="5">
    <source>
        <dbReference type="ARBA" id="ARBA00022989"/>
    </source>
</evidence>
<organism evidence="8 9">
    <name type="scientific">Terrimicrobium sacchariphilum</name>
    <dbReference type="NCBI Taxonomy" id="690879"/>
    <lineage>
        <taxon>Bacteria</taxon>
        <taxon>Pseudomonadati</taxon>
        <taxon>Verrucomicrobiota</taxon>
        <taxon>Terrimicrobiia</taxon>
        <taxon>Terrimicrobiales</taxon>
        <taxon>Terrimicrobiaceae</taxon>
        <taxon>Terrimicrobium</taxon>
    </lineage>
</organism>
<evidence type="ECO:0000256" key="7">
    <source>
        <dbReference type="SAM" id="Phobius"/>
    </source>
</evidence>
<keyword evidence="9" id="KW-1185">Reference proteome</keyword>
<evidence type="ECO:0000313" key="9">
    <source>
        <dbReference type="Proteomes" id="UP000076023"/>
    </source>
</evidence>
<dbReference type="STRING" id="690879.TSACC_22045"/>
<evidence type="ECO:0000256" key="3">
    <source>
        <dbReference type="ARBA" id="ARBA00022475"/>
    </source>
</evidence>
<dbReference type="InterPro" id="IPR039428">
    <property type="entry name" value="NUOK/Mnh_C1-like"/>
</dbReference>
<comment type="caution">
    <text evidence="8">The sequence shown here is derived from an EMBL/GenBank/DDBJ whole genome shotgun (WGS) entry which is preliminary data.</text>
</comment>
<dbReference type="OrthoDB" id="9799219at2"/>
<dbReference type="InParanoid" id="A0A146GAH6"/>